<dbReference type="EMBL" id="FOUE01000006">
    <property type="protein sequence ID" value="SFM68981.1"/>
    <property type="molecule type" value="Genomic_DNA"/>
</dbReference>
<evidence type="ECO:0000313" key="2">
    <source>
        <dbReference type="Proteomes" id="UP000198519"/>
    </source>
</evidence>
<dbReference type="AlphaFoldDB" id="A0A1I4SX23"/>
<dbReference type="RefSeq" id="WP_092025816.1">
    <property type="nucleotide sequence ID" value="NZ_FOUE01000006.1"/>
</dbReference>
<reference evidence="2" key="1">
    <citation type="submission" date="2016-10" db="EMBL/GenBank/DDBJ databases">
        <authorList>
            <person name="Varghese N."/>
            <person name="Submissions S."/>
        </authorList>
    </citation>
    <scope>NUCLEOTIDE SEQUENCE [LARGE SCALE GENOMIC DNA]</scope>
    <source>
        <strain evidence="2">CGMCC 1.7061</strain>
    </source>
</reference>
<dbReference type="OrthoDB" id="6182044at2"/>
<keyword evidence="2" id="KW-1185">Reference proteome</keyword>
<dbReference type="STRING" id="488535.SAMN04487963_3369"/>
<dbReference type="Proteomes" id="UP000198519">
    <property type="component" value="Unassembled WGS sequence"/>
</dbReference>
<proteinExistence type="predicted"/>
<organism evidence="1 2">
    <name type="scientific">Marinobacter zhejiangensis</name>
    <dbReference type="NCBI Taxonomy" id="488535"/>
    <lineage>
        <taxon>Bacteria</taxon>
        <taxon>Pseudomonadati</taxon>
        <taxon>Pseudomonadota</taxon>
        <taxon>Gammaproteobacteria</taxon>
        <taxon>Pseudomonadales</taxon>
        <taxon>Marinobacteraceae</taxon>
        <taxon>Marinobacter</taxon>
    </lineage>
</organism>
<evidence type="ECO:0000313" key="1">
    <source>
        <dbReference type="EMBL" id="SFM68981.1"/>
    </source>
</evidence>
<protein>
    <submittedName>
        <fullName evidence="1">Uncharacterized protein</fullName>
    </submittedName>
</protein>
<accession>A0A1I4SX23</accession>
<sequence length="134" mass="14800">MISSYQDFISAACQQPEPQRLLFVFCRAELPDDASEAERQQFERGDGGALVPVVCVDKTPSQVTDFEDLCEESRETGQAWDMVFVAAMSGRGGIEPSSDEASQPLSMMVETIRLGYIGNYLPFDRDGALVTLKH</sequence>
<gene>
    <name evidence="1" type="ORF">SAMN04487963_3369</name>
</gene>
<name>A0A1I4SX23_9GAMM</name>